<comment type="caution">
    <text evidence="3">The sequence shown here is derived from an EMBL/GenBank/DDBJ whole genome shotgun (WGS) entry which is preliminary data.</text>
</comment>
<evidence type="ECO:0000256" key="2">
    <source>
        <dbReference type="SAM" id="SignalP"/>
    </source>
</evidence>
<sequence length="111" mass="11684">MSKRNKKLLSLLLSTMMVFSVVPSTVYAAPEQGTEATVEQDANEEVKQEDTVNNEADASADQADTKQDEAKADDTAQKTDNAATQAGNAAQTVVDGTDVTVAGTSFTMPVL</sequence>
<dbReference type="AlphaFoldDB" id="A0A415H4X8"/>
<gene>
    <name evidence="3" type="ORF">DW054_10335</name>
</gene>
<organism evidence="3 4">
    <name type="scientific">Dorea formicigenerans</name>
    <dbReference type="NCBI Taxonomy" id="39486"/>
    <lineage>
        <taxon>Bacteria</taxon>
        <taxon>Bacillati</taxon>
        <taxon>Bacillota</taxon>
        <taxon>Clostridia</taxon>
        <taxon>Lachnospirales</taxon>
        <taxon>Lachnospiraceae</taxon>
        <taxon>Dorea</taxon>
    </lineage>
</organism>
<proteinExistence type="predicted"/>
<evidence type="ECO:0000256" key="1">
    <source>
        <dbReference type="SAM" id="MobiDB-lite"/>
    </source>
</evidence>
<accession>A0A415H4X8</accession>
<keyword evidence="2" id="KW-0732">Signal</keyword>
<feature type="compositionally biased region" description="Low complexity" evidence="1">
    <location>
        <begin position="81"/>
        <end position="94"/>
    </location>
</feature>
<feature type="chain" id="PRO_5019156587" evidence="2">
    <location>
        <begin position="29"/>
        <end position="111"/>
    </location>
</feature>
<feature type="region of interest" description="Disordered" evidence="1">
    <location>
        <begin position="32"/>
        <end position="94"/>
    </location>
</feature>
<evidence type="ECO:0000313" key="3">
    <source>
        <dbReference type="EMBL" id="RHK62397.1"/>
    </source>
</evidence>
<dbReference type="EMBL" id="QRNS01000015">
    <property type="protein sequence ID" value="RHK62397.1"/>
    <property type="molecule type" value="Genomic_DNA"/>
</dbReference>
<feature type="signal peptide" evidence="2">
    <location>
        <begin position="1"/>
        <end position="28"/>
    </location>
</feature>
<name>A0A415H4X8_9FIRM</name>
<protein>
    <submittedName>
        <fullName evidence="3">Uncharacterized protein</fullName>
    </submittedName>
</protein>
<feature type="compositionally biased region" description="Basic and acidic residues" evidence="1">
    <location>
        <begin position="63"/>
        <end position="77"/>
    </location>
</feature>
<evidence type="ECO:0000313" key="4">
    <source>
        <dbReference type="Proteomes" id="UP000284152"/>
    </source>
</evidence>
<reference evidence="3 4" key="1">
    <citation type="submission" date="2018-08" db="EMBL/GenBank/DDBJ databases">
        <title>A genome reference for cultivated species of the human gut microbiota.</title>
        <authorList>
            <person name="Zou Y."/>
            <person name="Xue W."/>
            <person name="Luo G."/>
        </authorList>
    </citation>
    <scope>NUCLEOTIDE SEQUENCE [LARGE SCALE GENOMIC DNA]</scope>
    <source>
        <strain evidence="3 4">AF42-21</strain>
    </source>
</reference>
<dbReference type="Proteomes" id="UP000284152">
    <property type="component" value="Unassembled WGS sequence"/>
</dbReference>